<feature type="region of interest" description="Disordered" evidence="1">
    <location>
        <begin position="112"/>
        <end position="136"/>
    </location>
</feature>
<keyword evidence="4" id="KW-1185">Reference proteome</keyword>
<dbReference type="InterPro" id="IPR047204">
    <property type="entry name" value="RMP1_RBD"/>
</dbReference>
<sequence length="200" mass="22165">MDAQEIRAVHDILHLVYHRNKNQHRHAKWWKWLSQLKRTALDLGSRNSTKVATAVSPSHREYLSTHLIPRCYLAFSTVVAENQFMALGIVLMATLSRFAKAAGIKLKEKVEKRPNPEAPLKKISSAAPAPVEDRGERVSRADLGVVASSDLQTEVAKSKRKAKKSNLTVDEPAAAAAPAKKLKKTKKNKNAIDDLFSGLL</sequence>
<dbReference type="GO" id="GO:0000294">
    <property type="term" value="P:nuclear-transcribed mRNA catabolic process, RNase MRP-dependent"/>
    <property type="evidence" value="ECO:0007669"/>
    <property type="project" value="TreeGrafter"/>
</dbReference>
<feature type="region of interest" description="Disordered" evidence="1">
    <location>
        <begin position="155"/>
        <end position="188"/>
    </location>
</feature>
<feature type="domain" description="RNase MRP protein 1 RNA binding" evidence="2">
    <location>
        <begin position="12"/>
        <end position="97"/>
    </location>
</feature>
<dbReference type="GO" id="GO:0000172">
    <property type="term" value="C:ribonuclease MRP complex"/>
    <property type="evidence" value="ECO:0007669"/>
    <property type="project" value="InterPro"/>
</dbReference>
<dbReference type="AlphaFoldDB" id="A0A8J8WIF5"/>
<dbReference type="PANTHER" id="PTHR37792:SF1">
    <property type="entry name" value="RIBONUCLEASE MRP PROTEIN SUBUNIT RMP1"/>
    <property type="match status" value="1"/>
</dbReference>
<dbReference type="InterPro" id="IPR047205">
    <property type="entry name" value="RMP1"/>
</dbReference>
<dbReference type="EMBL" id="WIWV01000095">
    <property type="protein sequence ID" value="KAF7714125.1"/>
    <property type="molecule type" value="Genomic_DNA"/>
</dbReference>
<evidence type="ECO:0000313" key="3">
    <source>
        <dbReference type="EMBL" id="KAF7714125.1"/>
    </source>
</evidence>
<dbReference type="PANTHER" id="PTHR37792">
    <property type="entry name" value="RIBONUCLEASE MRP PROTEIN SUBUNIT RMP1"/>
    <property type="match status" value="1"/>
</dbReference>
<protein>
    <recommendedName>
        <fullName evidence="2">RNase MRP protein 1 RNA binding domain-containing protein</fullName>
    </recommendedName>
</protein>
<evidence type="ECO:0000256" key="1">
    <source>
        <dbReference type="SAM" id="MobiDB-lite"/>
    </source>
</evidence>
<organism evidence="3 4">
    <name type="scientific">Penicillium ucsense</name>
    <dbReference type="NCBI Taxonomy" id="2839758"/>
    <lineage>
        <taxon>Eukaryota</taxon>
        <taxon>Fungi</taxon>
        <taxon>Dikarya</taxon>
        <taxon>Ascomycota</taxon>
        <taxon>Pezizomycotina</taxon>
        <taxon>Eurotiomycetes</taxon>
        <taxon>Eurotiomycetidae</taxon>
        <taxon>Eurotiales</taxon>
        <taxon>Aspergillaceae</taxon>
        <taxon>Penicillium</taxon>
    </lineage>
</organism>
<accession>A0A8J8WIF5</accession>
<reference evidence="3" key="1">
    <citation type="journal article" date="2020" name="Front. Microbiol.">
        <title>Gene regulatory networks of Penicillium echinulatum 2HH and Penicillium oxalicum 114-2 inferred by a computational biology approach.</title>
        <authorList>
            <person name="Lenz A.R."/>
            <person name="Galan-Vasquez E."/>
            <person name="Balbinot E."/>
            <person name="De Abreu F.P."/>
            <person name="De Oliveira N.S."/>
            <person name="Da Rosa L.O."/>
            <person name="De Avila E Silva S."/>
            <person name="Camassola M."/>
            <person name="Dillon A.J.P."/>
            <person name="Perez-Rueda E."/>
        </authorList>
    </citation>
    <scope>NUCLEOTIDE SEQUENCE</scope>
    <source>
        <strain evidence="3">S1M29</strain>
    </source>
</reference>
<evidence type="ECO:0000259" key="2">
    <source>
        <dbReference type="Pfam" id="PF20945"/>
    </source>
</evidence>
<dbReference type="CDD" id="cd22573">
    <property type="entry name" value="RMP1_RBD"/>
    <property type="match status" value="1"/>
</dbReference>
<dbReference type="Pfam" id="PF20945">
    <property type="entry name" value="RMP1"/>
    <property type="match status" value="1"/>
</dbReference>
<gene>
    <name evidence="3" type="ORF">PECM_008806</name>
</gene>
<dbReference type="Proteomes" id="UP000631181">
    <property type="component" value="Unassembled WGS sequence"/>
</dbReference>
<name>A0A8J8WIF5_9EURO</name>
<proteinExistence type="predicted"/>
<comment type="caution">
    <text evidence="3">The sequence shown here is derived from an EMBL/GenBank/DDBJ whole genome shotgun (WGS) entry which is preliminary data.</text>
</comment>
<evidence type="ECO:0000313" key="4">
    <source>
        <dbReference type="Proteomes" id="UP000631181"/>
    </source>
</evidence>
<dbReference type="GO" id="GO:0042134">
    <property type="term" value="F:rRNA primary transcript binding"/>
    <property type="evidence" value="ECO:0007669"/>
    <property type="project" value="InterPro"/>
</dbReference>
<dbReference type="GO" id="GO:0000466">
    <property type="term" value="P:maturation of 5.8S rRNA from tricistronic rRNA transcript (SSU-rRNA, 5.8S rRNA, LSU-rRNA)"/>
    <property type="evidence" value="ECO:0007669"/>
    <property type="project" value="TreeGrafter"/>
</dbReference>
<dbReference type="OrthoDB" id="5414547at2759"/>